<organism evidence="1 2">
    <name type="scientific">Thetidibacter halocola</name>
    <dbReference type="NCBI Taxonomy" id="2827239"/>
    <lineage>
        <taxon>Bacteria</taxon>
        <taxon>Pseudomonadati</taxon>
        <taxon>Pseudomonadota</taxon>
        <taxon>Alphaproteobacteria</taxon>
        <taxon>Rhodobacterales</taxon>
        <taxon>Roseobacteraceae</taxon>
        <taxon>Thetidibacter</taxon>
    </lineage>
</organism>
<name>A0A8J8B8E5_9RHOB</name>
<evidence type="ECO:0000313" key="1">
    <source>
        <dbReference type="EMBL" id="MBS0123078.1"/>
    </source>
</evidence>
<dbReference type="AlphaFoldDB" id="A0A8J8B8E5"/>
<reference evidence="1" key="1">
    <citation type="submission" date="2021-04" db="EMBL/GenBank/DDBJ databases">
        <authorList>
            <person name="Yoon J."/>
        </authorList>
    </citation>
    <scope>NUCLEOTIDE SEQUENCE</scope>
    <source>
        <strain evidence="1">KMU-90</strain>
    </source>
</reference>
<comment type="caution">
    <text evidence="1">The sequence shown here is derived from an EMBL/GenBank/DDBJ whole genome shotgun (WGS) entry which is preliminary data.</text>
</comment>
<accession>A0A8J8B8E5</accession>
<dbReference type="Proteomes" id="UP000681356">
    <property type="component" value="Unassembled WGS sequence"/>
</dbReference>
<protein>
    <submittedName>
        <fullName evidence="1">Uncharacterized protein</fullName>
    </submittedName>
</protein>
<proteinExistence type="predicted"/>
<gene>
    <name evidence="1" type="ORF">KB874_02935</name>
</gene>
<evidence type="ECO:0000313" key="2">
    <source>
        <dbReference type="Proteomes" id="UP000681356"/>
    </source>
</evidence>
<sequence>MDGISILGLKDNALMTAAVVDEGAYPGQLNGVSIRNENAAVTNHGTILGLVNLGKGNDSFTNPGPDGQGVFGVGSGTILSDGFAIASLDARNVIL</sequence>
<dbReference type="EMBL" id="JAGTUU010000001">
    <property type="protein sequence ID" value="MBS0123078.1"/>
    <property type="molecule type" value="Genomic_DNA"/>
</dbReference>
<keyword evidence="2" id="KW-1185">Reference proteome</keyword>